<dbReference type="PROSITE" id="PS51462">
    <property type="entry name" value="NUDIX"/>
    <property type="match status" value="1"/>
</dbReference>
<organism evidence="6">
    <name type="scientific">Streptomyces iranensis</name>
    <dbReference type="NCBI Taxonomy" id="576784"/>
    <lineage>
        <taxon>Bacteria</taxon>
        <taxon>Bacillati</taxon>
        <taxon>Actinomycetota</taxon>
        <taxon>Actinomycetes</taxon>
        <taxon>Kitasatosporales</taxon>
        <taxon>Streptomycetaceae</taxon>
        <taxon>Streptomyces</taxon>
        <taxon>Streptomyces violaceusniger group</taxon>
    </lineage>
</organism>
<dbReference type="InterPro" id="IPR000086">
    <property type="entry name" value="NUDIX_hydrolase_dom"/>
</dbReference>
<dbReference type="InterPro" id="IPR020476">
    <property type="entry name" value="Nudix_hydrolase"/>
</dbReference>
<evidence type="ECO:0000256" key="2">
    <source>
        <dbReference type="ARBA" id="ARBA00005582"/>
    </source>
</evidence>
<sequence>MDTHVQTRVSAYAIAVEDERLLLARLSDASPIFAPGLWHLPGGGIDRGEQPVEALARELLEETGLELAAAQLLDARTYAVQRHGVNWSLTALFYAVDLKAGALAVAEIDGSTDAAVWTPLADLRDSMLSPAASDALRMLRPKGQSAVHSHSLRTATSTVAS</sequence>
<comment type="cofactor">
    <cofactor evidence="1">
        <name>Mg(2+)</name>
        <dbReference type="ChEBI" id="CHEBI:18420"/>
    </cofactor>
</comment>
<evidence type="ECO:0000256" key="1">
    <source>
        <dbReference type="ARBA" id="ARBA00001946"/>
    </source>
</evidence>
<accession>A0A060ZUS2</accession>
<evidence type="ECO:0000256" key="4">
    <source>
        <dbReference type="RuleBase" id="RU003476"/>
    </source>
</evidence>
<dbReference type="Proteomes" id="UP000756710">
    <property type="component" value="Unassembled WGS sequence"/>
</dbReference>
<proteinExistence type="inferred from homology"/>
<dbReference type="Pfam" id="PF00293">
    <property type="entry name" value="NUDIX"/>
    <property type="match status" value="1"/>
</dbReference>
<reference evidence="6" key="1">
    <citation type="submission" date="2014-05" db="EMBL/GenBank/DDBJ databases">
        <authorList>
            <person name="Horn Fabian"/>
        </authorList>
    </citation>
    <scope>NUCLEOTIDE SEQUENCE</scope>
</reference>
<name>A0A060ZUS2_9ACTN</name>
<dbReference type="PROSITE" id="PS00893">
    <property type="entry name" value="NUDIX_BOX"/>
    <property type="match status" value="1"/>
</dbReference>
<evidence type="ECO:0000259" key="5">
    <source>
        <dbReference type="PROSITE" id="PS51462"/>
    </source>
</evidence>
<dbReference type="InterPro" id="IPR015797">
    <property type="entry name" value="NUDIX_hydrolase-like_dom_sf"/>
</dbReference>
<evidence type="ECO:0000313" key="7">
    <source>
        <dbReference type="EMBL" id="MBP2065083.1"/>
    </source>
</evidence>
<dbReference type="RefSeq" id="WP_044575540.1">
    <property type="nucleotide sequence ID" value="NZ_BAABDR010000007.1"/>
</dbReference>
<evidence type="ECO:0000256" key="3">
    <source>
        <dbReference type="ARBA" id="ARBA00022801"/>
    </source>
</evidence>
<dbReference type="EMBL" id="JAGGLR010000017">
    <property type="protein sequence ID" value="MBP2065083.1"/>
    <property type="molecule type" value="Genomic_DNA"/>
</dbReference>
<dbReference type="PRINTS" id="PR00502">
    <property type="entry name" value="NUDIXFAMILY"/>
</dbReference>
<keyword evidence="8" id="KW-1185">Reference proteome</keyword>
<dbReference type="PANTHER" id="PTHR43046:SF14">
    <property type="entry name" value="MUTT_NUDIX FAMILY PROTEIN"/>
    <property type="match status" value="1"/>
</dbReference>
<evidence type="ECO:0000313" key="6">
    <source>
        <dbReference type="EMBL" id="CDR09967.1"/>
    </source>
</evidence>
<dbReference type="HOGENOM" id="CLU_037162_18_2_11"/>
<dbReference type="AlphaFoldDB" id="A0A060ZUS2"/>
<dbReference type="SUPFAM" id="SSF55811">
    <property type="entry name" value="Nudix"/>
    <property type="match status" value="1"/>
</dbReference>
<dbReference type="PANTHER" id="PTHR43046">
    <property type="entry name" value="GDP-MANNOSE MANNOSYL HYDROLASE"/>
    <property type="match status" value="1"/>
</dbReference>
<keyword evidence="3 4" id="KW-0378">Hydrolase</keyword>
<dbReference type="Gene3D" id="3.90.79.10">
    <property type="entry name" value="Nucleoside Triphosphate Pyrophosphohydrolase"/>
    <property type="match status" value="1"/>
</dbReference>
<gene>
    <name evidence="7" type="ORF">J2Z30_006109</name>
    <name evidence="6" type="ORF">SIRAN6557</name>
</gene>
<dbReference type="GO" id="GO:0016787">
    <property type="term" value="F:hydrolase activity"/>
    <property type="evidence" value="ECO:0007669"/>
    <property type="project" value="UniProtKB-KW"/>
</dbReference>
<dbReference type="InterPro" id="IPR020084">
    <property type="entry name" value="NUDIX_hydrolase_CS"/>
</dbReference>
<comment type="similarity">
    <text evidence="2 4">Belongs to the Nudix hydrolase family.</text>
</comment>
<dbReference type="EMBL" id="LK022848">
    <property type="protein sequence ID" value="CDR09967.1"/>
    <property type="molecule type" value="Genomic_DNA"/>
</dbReference>
<evidence type="ECO:0000313" key="8">
    <source>
        <dbReference type="Proteomes" id="UP000756710"/>
    </source>
</evidence>
<feature type="domain" description="Nudix hydrolase" evidence="5">
    <location>
        <begin position="5"/>
        <end position="140"/>
    </location>
</feature>
<reference evidence="7 8" key="2">
    <citation type="submission" date="2021-03" db="EMBL/GenBank/DDBJ databases">
        <title>Genomic Encyclopedia of Type Strains, Phase IV (KMG-IV): sequencing the most valuable type-strain genomes for metagenomic binning, comparative biology and taxonomic classification.</title>
        <authorList>
            <person name="Goeker M."/>
        </authorList>
    </citation>
    <scope>NUCLEOTIDE SEQUENCE [LARGE SCALE GENOMIC DNA]</scope>
    <source>
        <strain evidence="7 8">DSM 41954</strain>
    </source>
</reference>
<protein>
    <submittedName>
        <fullName evidence="7">8-oxo-dGTP pyrophosphatase MutT (NUDIX family)</fullName>
    </submittedName>
</protein>